<dbReference type="SUPFAM" id="SSF56219">
    <property type="entry name" value="DNase I-like"/>
    <property type="match status" value="1"/>
</dbReference>
<dbReference type="PANTHER" id="PTHR46670:SF3">
    <property type="entry name" value="ENDONUCLEASE_EXONUCLEASE_PHOSPHATASE DOMAIN-CONTAINING PROTEIN"/>
    <property type="match status" value="1"/>
</dbReference>
<feature type="non-terminal residue" evidence="2">
    <location>
        <position position="1"/>
    </location>
</feature>
<dbReference type="AlphaFoldDB" id="A7SK58"/>
<sequence length="266" mass="30270">FVVEHDIDFLAITEAWLQSDISNQITVNNICPTGFLIHHVPRAGARGGGVALLHKSQFKLTRLSVDANYTSFEFTDCIITHSSTRLRMIVVYRTPPSKKNRFTVSKFLDEFSSFLENVATTIYPLIIAGDFNFHLDNSNDRSAARFQELMDTFNLSQHVQQPTHKNGHTLDLVITRLAETSVRNVMVTDLSISDHCAVHWTSPCLVKPSPVRKEISYRKLKSLNREAFMEDIMVSPLFSKDYTNTEELSNCYNNVLTKLLHKHAPI</sequence>
<evidence type="ECO:0000259" key="1">
    <source>
        <dbReference type="Pfam" id="PF03372"/>
    </source>
</evidence>
<gene>
    <name evidence="2" type="ORF">NEMVEDRAFT_v1g121303</name>
</gene>
<reference evidence="2 3" key="1">
    <citation type="journal article" date="2007" name="Science">
        <title>Sea anemone genome reveals ancestral eumetazoan gene repertoire and genomic organization.</title>
        <authorList>
            <person name="Putnam N.H."/>
            <person name="Srivastava M."/>
            <person name="Hellsten U."/>
            <person name="Dirks B."/>
            <person name="Chapman J."/>
            <person name="Salamov A."/>
            <person name="Terry A."/>
            <person name="Shapiro H."/>
            <person name="Lindquist E."/>
            <person name="Kapitonov V.V."/>
            <person name="Jurka J."/>
            <person name="Genikhovich G."/>
            <person name="Grigoriev I.V."/>
            <person name="Lucas S.M."/>
            <person name="Steele R.E."/>
            <person name="Finnerty J.R."/>
            <person name="Technau U."/>
            <person name="Martindale M.Q."/>
            <person name="Rokhsar D.S."/>
        </authorList>
    </citation>
    <scope>NUCLEOTIDE SEQUENCE [LARGE SCALE GENOMIC DNA]</scope>
    <source>
        <strain evidence="3">CH2 X CH6</strain>
    </source>
</reference>
<dbReference type="Pfam" id="PF03372">
    <property type="entry name" value="Exo_endo_phos"/>
    <property type="match status" value="1"/>
</dbReference>
<feature type="non-terminal residue" evidence="2">
    <location>
        <position position="266"/>
    </location>
</feature>
<dbReference type="PANTHER" id="PTHR46670">
    <property type="entry name" value="ENDO/EXONUCLEASE/PHOSPHATASE DOMAIN-CONTAINING PROTEIN"/>
    <property type="match status" value="1"/>
</dbReference>
<dbReference type="PhylomeDB" id="A7SK58"/>
<proteinExistence type="predicted"/>
<organism evidence="2 3">
    <name type="scientific">Nematostella vectensis</name>
    <name type="common">Starlet sea anemone</name>
    <dbReference type="NCBI Taxonomy" id="45351"/>
    <lineage>
        <taxon>Eukaryota</taxon>
        <taxon>Metazoa</taxon>
        <taxon>Cnidaria</taxon>
        <taxon>Anthozoa</taxon>
        <taxon>Hexacorallia</taxon>
        <taxon>Actiniaria</taxon>
        <taxon>Edwardsiidae</taxon>
        <taxon>Nematostella</taxon>
    </lineage>
</organism>
<evidence type="ECO:0000313" key="3">
    <source>
        <dbReference type="Proteomes" id="UP000001593"/>
    </source>
</evidence>
<dbReference type="eggNOG" id="KOG1075">
    <property type="taxonomic scope" value="Eukaryota"/>
</dbReference>
<accession>A7SK58</accession>
<dbReference type="STRING" id="45351.A7SK58"/>
<dbReference type="InterPro" id="IPR036691">
    <property type="entry name" value="Endo/exonu/phosph_ase_sf"/>
</dbReference>
<dbReference type="Proteomes" id="UP000001593">
    <property type="component" value="Unassembled WGS sequence"/>
</dbReference>
<dbReference type="OMA" id="NREAFME"/>
<dbReference type="InterPro" id="IPR005135">
    <property type="entry name" value="Endo/exonuclease/phosphatase"/>
</dbReference>
<name>A7SK58_NEMVE</name>
<keyword evidence="3" id="KW-1185">Reference proteome</keyword>
<dbReference type="Gene3D" id="3.60.10.10">
    <property type="entry name" value="Endonuclease/exonuclease/phosphatase"/>
    <property type="match status" value="1"/>
</dbReference>
<evidence type="ECO:0000313" key="2">
    <source>
        <dbReference type="EMBL" id="EDO35900.1"/>
    </source>
</evidence>
<dbReference type="HOGENOM" id="CLU_000680_39_4_1"/>
<dbReference type="EMBL" id="DS469684">
    <property type="protein sequence ID" value="EDO35900.1"/>
    <property type="molecule type" value="Genomic_DNA"/>
</dbReference>
<dbReference type="GO" id="GO:0003824">
    <property type="term" value="F:catalytic activity"/>
    <property type="evidence" value="ECO:0007669"/>
    <property type="project" value="InterPro"/>
</dbReference>
<protein>
    <recommendedName>
        <fullName evidence="1">Endonuclease/exonuclease/phosphatase domain-containing protein</fullName>
    </recommendedName>
</protein>
<dbReference type="InParanoid" id="A7SK58"/>
<feature type="domain" description="Endonuclease/exonuclease/phosphatase" evidence="1">
    <location>
        <begin position="3"/>
        <end position="195"/>
    </location>
</feature>